<evidence type="ECO:0000313" key="3">
    <source>
        <dbReference type="Proteomes" id="UP001597479"/>
    </source>
</evidence>
<dbReference type="EMBL" id="JBHUOG010000002">
    <property type="protein sequence ID" value="MFD2796493.1"/>
    <property type="molecule type" value="Genomic_DNA"/>
</dbReference>
<feature type="domain" description="DUF4145" evidence="1">
    <location>
        <begin position="94"/>
        <end position="181"/>
    </location>
</feature>
<organism evidence="2 3">
    <name type="scientific">Promicromonospora vindobonensis</name>
    <dbReference type="NCBI Taxonomy" id="195748"/>
    <lineage>
        <taxon>Bacteria</taxon>
        <taxon>Bacillati</taxon>
        <taxon>Actinomycetota</taxon>
        <taxon>Actinomycetes</taxon>
        <taxon>Micrococcales</taxon>
        <taxon>Promicromonosporaceae</taxon>
        <taxon>Promicromonospora</taxon>
    </lineage>
</organism>
<dbReference type="RefSeq" id="WP_377188173.1">
    <property type="nucleotide sequence ID" value="NZ_JBHUOG010000002.1"/>
</dbReference>
<dbReference type="InterPro" id="IPR025285">
    <property type="entry name" value="DUF4145"/>
</dbReference>
<gene>
    <name evidence="2" type="ORF">ACFS27_23225</name>
</gene>
<dbReference type="Pfam" id="PF13643">
    <property type="entry name" value="DUF4145"/>
    <property type="match status" value="1"/>
</dbReference>
<sequence>MTSTVCGWCGVHSNMTPHGPEVVDNAIAVDYQRVNAAFVCDYCRHLCVGSWMRNVDFERSGSWPEDSRIKWSPPHSERHTFPDVPKPIGAAATEAWLCFSEGALRGALAVARAVIEASAKHEGVTVKGIATKIEKLAELGKIRPHIKEVAHEIREYGNEIAHGDLDAEYTQEDTRLVLVLMNEVLDDLFQSPARLEQARAARQGRKAKDAPLS</sequence>
<comment type="caution">
    <text evidence="2">The sequence shown here is derived from an EMBL/GenBank/DDBJ whole genome shotgun (WGS) entry which is preliminary data.</text>
</comment>
<dbReference type="Proteomes" id="UP001597479">
    <property type="component" value="Unassembled WGS sequence"/>
</dbReference>
<reference evidence="3" key="1">
    <citation type="journal article" date="2019" name="Int. J. Syst. Evol. Microbiol.">
        <title>The Global Catalogue of Microorganisms (GCM) 10K type strain sequencing project: providing services to taxonomists for standard genome sequencing and annotation.</title>
        <authorList>
            <consortium name="The Broad Institute Genomics Platform"/>
            <consortium name="The Broad Institute Genome Sequencing Center for Infectious Disease"/>
            <person name="Wu L."/>
            <person name="Ma J."/>
        </authorList>
    </citation>
    <scope>NUCLEOTIDE SEQUENCE [LARGE SCALE GENOMIC DNA]</scope>
    <source>
        <strain evidence="3">CCM 7044</strain>
    </source>
</reference>
<keyword evidence="3" id="KW-1185">Reference proteome</keyword>
<accession>A0ABW5W1M5</accession>
<proteinExistence type="predicted"/>
<evidence type="ECO:0000313" key="2">
    <source>
        <dbReference type="EMBL" id="MFD2796493.1"/>
    </source>
</evidence>
<protein>
    <submittedName>
        <fullName evidence="2">DUF4145 domain-containing protein</fullName>
    </submittedName>
</protein>
<name>A0ABW5W1M5_9MICO</name>
<evidence type="ECO:0000259" key="1">
    <source>
        <dbReference type="Pfam" id="PF13643"/>
    </source>
</evidence>